<dbReference type="AlphaFoldDB" id="A0A378U2B7"/>
<reference evidence="2 3" key="1">
    <citation type="submission" date="2018-06" db="EMBL/GenBank/DDBJ databases">
        <authorList>
            <consortium name="Pathogen Informatics"/>
            <person name="Doyle S."/>
        </authorList>
    </citation>
    <scope>NUCLEOTIDE SEQUENCE [LARGE SCALE GENOMIC DNA]</scope>
    <source>
        <strain evidence="2 3">NCTC11179</strain>
    </source>
</reference>
<dbReference type="SUPFAM" id="SSF52540">
    <property type="entry name" value="P-loop containing nucleoside triphosphate hydrolases"/>
    <property type="match status" value="1"/>
</dbReference>
<keyword evidence="3" id="KW-1185">Reference proteome</keyword>
<dbReference type="Proteomes" id="UP000255024">
    <property type="component" value="Unassembled WGS sequence"/>
</dbReference>
<dbReference type="InterPro" id="IPR027417">
    <property type="entry name" value="P-loop_NTPase"/>
</dbReference>
<dbReference type="Gene3D" id="3.40.50.300">
    <property type="entry name" value="P-loop containing nucleotide triphosphate hydrolases"/>
    <property type="match status" value="1"/>
</dbReference>
<accession>A0A378U2B7</accession>
<evidence type="ECO:0000313" key="3">
    <source>
        <dbReference type="Proteomes" id="UP000255024"/>
    </source>
</evidence>
<dbReference type="Pfam" id="PF13175">
    <property type="entry name" value="AAA_15"/>
    <property type="match status" value="2"/>
</dbReference>
<evidence type="ECO:0000313" key="2">
    <source>
        <dbReference type="EMBL" id="STZ69276.1"/>
    </source>
</evidence>
<sequence>MENMEKIAIRNFAGIEKLDLDIKPINILIGPQGVGKSVVVKLLYFFKETLYNLGSRQGIVLMETLENHERNMIVSFRKMFDRSAWKSGGKFEISYSSINGLTFVVKGDEKGEIRIVLPEEYTAILNEIILVNEQYSPLKVGELGISEFLKQRNEIETFLRLKLSEKFNEKLVEQVFIPAGRSFFSTINRNIYSIVEGKGEIDAGLDSFMLRFGSMYQLLGDFEAMNTLFWESSERSNTFNALVDQVMGGRYVKENDNQAYILHKDQRKVELKNVSSGQQEALPMLLILKAIYEKTWKTEGGVLYIEEPEAHLFPTAQKSIVNLLAKVYTSNPDNFQIFITTHSPYILTSFNNLMYAGNLIKEDESRRSAVEKVVDQDTILDASLFSAYAVQKTGATDLMDKENGIINAELLDEVSNTIGREFDQLLDIEYAGQN</sequence>
<dbReference type="RefSeq" id="WP_115092058.1">
    <property type="nucleotide sequence ID" value="NZ_CP068107.1"/>
</dbReference>
<feature type="domain" description="Endonuclease GajA/Old nuclease/RecF-like AAA" evidence="1">
    <location>
        <begin position="5"/>
        <end position="93"/>
    </location>
</feature>
<name>A0A378U2B7_MYROD</name>
<organism evidence="2 3">
    <name type="scientific">Myroides odoratus</name>
    <name type="common">Flavobacterium odoratum</name>
    <dbReference type="NCBI Taxonomy" id="256"/>
    <lineage>
        <taxon>Bacteria</taxon>
        <taxon>Pseudomonadati</taxon>
        <taxon>Bacteroidota</taxon>
        <taxon>Flavobacteriia</taxon>
        <taxon>Flavobacteriales</taxon>
        <taxon>Flavobacteriaceae</taxon>
        <taxon>Myroides</taxon>
    </lineage>
</organism>
<dbReference type="EMBL" id="UGQL01000002">
    <property type="protein sequence ID" value="STZ69276.1"/>
    <property type="molecule type" value="Genomic_DNA"/>
</dbReference>
<dbReference type="InterPro" id="IPR051396">
    <property type="entry name" value="Bact_Antivir_Def_Nuclease"/>
</dbReference>
<feature type="domain" description="Endonuclease GajA/Old nuclease/RecF-like AAA" evidence="1">
    <location>
        <begin position="226"/>
        <end position="346"/>
    </location>
</feature>
<proteinExistence type="predicted"/>
<evidence type="ECO:0000259" key="1">
    <source>
        <dbReference type="Pfam" id="PF13175"/>
    </source>
</evidence>
<protein>
    <submittedName>
        <fullName evidence="2">Uncharacterized conserved protein</fullName>
    </submittedName>
</protein>
<dbReference type="InterPro" id="IPR041685">
    <property type="entry name" value="AAA_GajA/Old/RecF-like"/>
</dbReference>
<dbReference type="PANTHER" id="PTHR43581">
    <property type="entry name" value="ATP/GTP PHOSPHATASE"/>
    <property type="match status" value="1"/>
</dbReference>
<gene>
    <name evidence="2" type="ORF">NCTC11179_02780</name>
</gene>
<dbReference type="PANTHER" id="PTHR43581:SF4">
    <property type="entry name" value="ATP_GTP PHOSPHATASE"/>
    <property type="match status" value="1"/>
</dbReference>